<feature type="region of interest" description="Disordered" evidence="4">
    <location>
        <begin position="1"/>
        <end position="20"/>
    </location>
</feature>
<keyword evidence="2" id="KW-0804">Transcription</keyword>
<dbReference type="Gene3D" id="1.10.10.60">
    <property type="entry name" value="Homeodomain-like"/>
    <property type="match status" value="2"/>
</dbReference>
<feature type="domain" description="Myb-like" evidence="5">
    <location>
        <begin position="175"/>
        <end position="229"/>
    </location>
</feature>
<evidence type="ECO:0000256" key="4">
    <source>
        <dbReference type="SAM" id="MobiDB-lite"/>
    </source>
</evidence>
<organism evidence="7 8">
    <name type="scientific">Peronospora effusa</name>
    <dbReference type="NCBI Taxonomy" id="542832"/>
    <lineage>
        <taxon>Eukaryota</taxon>
        <taxon>Sar</taxon>
        <taxon>Stramenopiles</taxon>
        <taxon>Oomycota</taxon>
        <taxon>Peronosporomycetes</taxon>
        <taxon>Peronosporales</taxon>
        <taxon>Peronosporaceae</taxon>
        <taxon>Peronospora</taxon>
    </lineage>
</organism>
<dbReference type="Pfam" id="PF00249">
    <property type="entry name" value="Myb_DNA-binding"/>
    <property type="match status" value="1"/>
</dbReference>
<dbReference type="InterPro" id="IPR017930">
    <property type="entry name" value="Myb_dom"/>
</dbReference>
<evidence type="ECO:0000259" key="6">
    <source>
        <dbReference type="PROSITE" id="PS51294"/>
    </source>
</evidence>
<gene>
    <name evidence="7" type="ORF">DD238_006614</name>
</gene>
<evidence type="ECO:0000256" key="3">
    <source>
        <dbReference type="ARBA" id="ARBA00023242"/>
    </source>
</evidence>
<feature type="region of interest" description="Disordered" evidence="4">
    <location>
        <begin position="91"/>
        <end position="121"/>
    </location>
</feature>
<feature type="domain" description="HTH myb-type" evidence="6">
    <location>
        <begin position="13"/>
        <end position="72"/>
    </location>
</feature>
<dbReference type="PANTHER" id="PTHR43952:SF75">
    <property type="entry name" value="PROTEIN RADIALIS-LIKE 6"/>
    <property type="match status" value="1"/>
</dbReference>
<protein>
    <recommendedName>
        <fullName evidence="9">Myb-like domain-containing protein</fullName>
    </recommendedName>
</protein>
<feature type="compositionally biased region" description="Basic and acidic residues" evidence="4">
    <location>
        <begin position="109"/>
        <end position="119"/>
    </location>
</feature>
<evidence type="ECO:0000313" key="8">
    <source>
        <dbReference type="Proteomes" id="UP000282087"/>
    </source>
</evidence>
<dbReference type="EMBL" id="QLLG01000066">
    <property type="protein sequence ID" value="RMX68511.1"/>
    <property type="molecule type" value="Genomic_DNA"/>
</dbReference>
<feature type="region of interest" description="Disordered" evidence="4">
    <location>
        <begin position="241"/>
        <end position="271"/>
    </location>
</feature>
<reference evidence="7 8" key="1">
    <citation type="submission" date="2018-06" db="EMBL/GenBank/DDBJ databases">
        <title>Comparative genomics of downy mildews reveals potential adaptations to biotrophy.</title>
        <authorList>
            <person name="Fletcher K."/>
            <person name="Klosterman S.J."/>
            <person name="Derevnina L."/>
            <person name="Martin F."/>
            <person name="Koike S."/>
            <person name="Reyes Chin-Wo S."/>
            <person name="Mou B."/>
            <person name="Michelmore R."/>
        </authorList>
    </citation>
    <scope>NUCLEOTIDE SEQUENCE [LARGE SCALE GENOMIC DNA]</scope>
    <source>
        <strain evidence="7 8">R14</strain>
    </source>
</reference>
<evidence type="ECO:0000256" key="1">
    <source>
        <dbReference type="ARBA" id="ARBA00023015"/>
    </source>
</evidence>
<dbReference type="InterPro" id="IPR044636">
    <property type="entry name" value="RADIALIS-like"/>
</dbReference>
<keyword evidence="1" id="KW-0805">Transcription regulation</keyword>
<dbReference type="InterPro" id="IPR001005">
    <property type="entry name" value="SANT/Myb"/>
</dbReference>
<dbReference type="InterPro" id="IPR009057">
    <property type="entry name" value="Homeodomain-like_sf"/>
</dbReference>
<dbReference type="STRING" id="542832.A0A3M6VR38"/>
<feature type="domain" description="Myb-like" evidence="5">
    <location>
        <begin position="13"/>
        <end position="68"/>
    </location>
</feature>
<dbReference type="SMART" id="SM00717">
    <property type="entry name" value="SANT"/>
    <property type="match status" value="2"/>
</dbReference>
<dbReference type="AlphaFoldDB" id="A0A3M6VR38"/>
<evidence type="ECO:0000256" key="2">
    <source>
        <dbReference type="ARBA" id="ARBA00023163"/>
    </source>
</evidence>
<dbReference type="CDD" id="cd00167">
    <property type="entry name" value="SANT"/>
    <property type="match status" value="2"/>
</dbReference>
<dbReference type="SUPFAM" id="SSF46689">
    <property type="entry name" value="Homeodomain-like"/>
    <property type="match status" value="2"/>
</dbReference>
<dbReference type="Proteomes" id="UP000282087">
    <property type="component" value="Unassembled WGS sequence"/>
</dbReference>
<dbReference type="PROSITE" id="PS51294">
    <property type="entry name" value="HTH_MYB"/>
    <property type="match status" value="1"/>
</dbReference>
<keyword evidence="3" id="KW-0539">Nucleus</keyword>
<evidence type="ECO:0000313" key="7">
    <source>
        <dbReference type="EMBL" id="RMX68511.1"/>
    </source>
</evidence>
<feature type="compositionally biased region" description="Polar residues" evidence="4">
    <location>
        <begin position="92"/>
        <end position="108"/>
    </location>
</feature>
<name>A0A3M6VR38_9STRA</name>
<dbReference type="VEuPathDB" id="FungiDB:DD237_004600"/>
<feature type="region of interest" description="Disordered" evidence="4">
    <location>
        <begin position="359"/>
        <end position="408"/>
    </location>
</feature>
<evidence type="ECO:0008006" key="9">
    <source>
        <dbReference type="Google" id="ProtNLM"/>
    </source>
</evidence>
<sequence length="469" mass="51358">MQQHLDNGYSHDGSSCDRSDWRREEHGRFMQALELYGSRQTGDEWKHITDFVGSRSMEEVRLHGRQYLQRLVQQLPPSPMVAPSNGYLLHAGSQNDSNRQKYQVQQGIDSHKSRDDKGKRVVPQPGALVSAGSALSAAAADCALSMNVLAPVRFRSQPRQLLQQENQTVIAAPHRNGRWSNTWTFQEEKAFETALVGWAGSKSYPWTQIAAAVPGRTAKEVCNRFDEMVGEIASIEAGEIPDLESSTSSSIPNNSVAVRQQGRSSLSRRAVPPPPIEILRLDGAAGVFLSGTSTRSRRGSVSGIPMLSPTFLDMLAKEAESEEKSSLPALPLQFPELTSLPSPMFSSTLLPAVSPTSFFSPGENKSAARGKKLSNADSSDDIKMEDMDASTTVTRESEDPRRSSTPRIMNDFLAGDFKFDDPLGTTPIHRRKSPRFMKSTIFGGQESLTIKAESGADKQDIEMTDASAA</sequence>
<dbReference type="PROSITE" id="PS50090">
    <property type="entry name" value="MYB_LIKE"/>
    <property type="match status" value="2"/>
</dbReference>
<comment type="caution">
    <text evidence="7">The sequence shown here is derived from an EMBL/GenBank/DDBJ whole genome shotgun (WGS) entry which is preliminary data.</text>
</comment>
<dbReference type="GO" id="GO:0003700">
    <property type="term" value="F:DNA-binding transcription factor activity"/>
    <property type="evidence" value="ECO:0007669"/>
    <property type="project" value="InterPro"/>
</dbReference>
<evidence type="ECO:0000259" key="5">
    <source>
        <dbReference type="PROSITE" id="PS50090"/>
    </source>
</evidence>
<feature type="region of interest" description="Disordered" evidence="4">
    <location>
        <begin position="448"/>
        <end position="469"/>
    </location>
</feature>
<proteinExistence type="predicted"/>
<accession>A0A3M6VR38</accession>
<keyword evidence="8" id="KW-1185">Reference proteome</keyword>
<dbReference type="PANTHER" id="PTHR43952">
    <property type="entry name" value="MYB FAMILY TRANSCRIPTION FACTOR-RELATED"/>
    <property type="match status" value="1"/>
</dbReference>
<feature type="compositionally biased region" description="Polar residues" evidence="4">
    <location>
        <begin position="251"/>
        <end position="267"/>
    </location>
</feature>